<evidence type="ECO:0000313" key="3">
    <source>
        <dbReference type="Proteomes" id="UP001153269"/>
    </source>
</evidence>
<feature type="compositionally biased region" description="Basic and acidic residues" evidence="1">
    <location>
        <begin position="73"/>
        <end position="93"/>
    </location>
</feature>
<sequence length="155" mass="17543">MRRKLRKQHLTGRKDTTSHPLLVHSSSAAAVDGESTRCKVRGGAARERKRGEGRRQTLSGRRFVRAAAGGRGRRQEERGRRKEEGGIRARETVWLRTGRIQTHREGESERRRYTQREKRRFPLLTSLTHERSHAGANSRSRASRNAGPADLSAAA</sequence>
<feature type="compositionally biased region" description="Basic and acidic residues" evidence="1">
    <location>
        <begin position="102"/>
        <end position="116"/>
    </location>
</feature>
<dbReference type="EMBL" id="CADEAL010000097">
    <property type="protein sequence ID" value="CAB1414313.1"/>
    <property type="molecule type" value="Genomic_DNA"/>
</dbReference>
<evidence type="ECO:0000313" key="2">
    <source>
        <dbReference type="EMBL" id="CAB1414313.1"/>
    </source>
</evidence>
<proteinExistence type="predicted"/>
<protein>
    <submittedName>
        <fullName evidence="2">Uncharacterized protein</fullName>
    </submittedName>
</protein>
<organism evidence="2 3">
    <name type="scientific">Pleuronectes platessa</name>
    <name type="common">European plaice</name>
    <dbReference type="NCBI Taxonomy" id="8262"/>
    <lineage>
        <taxon>Eukaryota</taxon>
        <taxon>Metazoa</taxon>
        <taxon>Chordata</taxon>
        <taxon>Craniata</taxon>
        <taxon>Vertebrata</taxon>
        <taxon>Euteleostomi</taxon>
        <taxon>Actinopterygii</taxon>
        <taxon>Neopterygii</taxon>
        <taxon>Teleostei</taxon>
        <taxon>Neoteleostei</taxon>
        <taxon>Acanthomorphata</taxon>
        <taxon>Carangaria</taxon>
        <taxon>Pleuronectiformes</taxon>
        <taxon>Pleuronectoidei</taxon>
        <taxon>Pleuronectidae</taxon>
        <taxon>Pleuronectes</taxon>
    </lineage>
</organism>
<comment type="caution">
    <text evidence="2">The sequence shown here is derived from an EMBL/GenBank/DDBJ whole genome shotgun (WGS) entry which is preliminary data.</text>
</comment>
<dbReference type="Proteomes" id="UP001153269">
    <property type="component" value="Unassembled WGS sequence"/>
</dbReference>
<feature type="compositionally biased region" description="Basic residues" evidence="1">
    <location>
        <begin position="1"/>
        <end position="11"/>
    </location>
</feature>
<evidence type="ECO:0000256" key="1">
    <source>
        <dbReference type="SAM" id="MobiDB-lite"/>
    </source>
</evidence>
<feature type="region of interest" description="Disordered" evidence="1">
    <location>
        <begin position="1"/>
        <end position="155"/>
    </location>
</feature>
<accession>A0A9N7TME1</accession>
<name>A0A9N7TME1_PLEPL</name>
<gene>
    <name evidence="2" type="ORF">PLEPLA_LOCUS2022</name>
</gene>
<feature type="compositionally biased region" description="Basic and acidic residues" evidence="1">
    <location>
        <begin position="44"/>
        <end position="55"/>
    </location>
</feature>
<reference evidence="2" key="1">
    <citation type="submission" date="2020-03" db="EMBL/GenBank/DDBJ databases">
        <authorList>
            <person name="Weist P."/>
        </authorList>
    </citation>
    <scope>NUCLEOTIDE SEQUENCE</scope>
</reference>
<keyword evidence="3" id="KW-1185">Reference proteome</keyword>
<dbReference type="AlphaFoldDB" id="A0A9N7TME1"/>